<feature type="coiled-coil region" evidence="1">
    <location>
        <begin position="340"/>
        <end position="374"/>
    </location>
</feature>
<proteinExistence type="predicted"/>
<protein>
    <submittedName>
        <fullName evidence="4">Peptidoglycan-binding protein</fullName>
    </submittedName>
</protein>
<dbReference type="SUPFAM" id="SSF52129">
    <property type="entry name" value="Caspase-like"/>
    <property type="match status" value="1"/>
</dbReference>
<dbReference type="Proteomes" id="UP000305709">
    <property type="component" value="Unassembled WGS sequence"/>
</dbReference>
<evidence type="ECO:0000313" key="4">
    <source>
        <dbReference type="EMBL" id="TNC72389.1"/>
    </source>
</evidence>
<dbReference type="Pfam" id="PF01471">
    <property type="entry name" value="PG_binding_1"/>
    <property type="match status" value="2"/>
</dbReference>
<name>A0A5C4NJ16_9RHOB</name>
<evidence type="ECO:0000256" key="2">
    <source>
        <dbReference type="SAM" id="SignalP"/>
    </source>
</evidence>
<comment type="caution">
    <text evidence="4">The sequence shown here is derived from an EMBL/GenBank/DDBJ whole genome shotgun (WGS) entry which is preliminary data.</text>
</comment>
<evidence type="ECO:0000256" key="1">
    <source>
        <dbReference type="SAM" id="Coils"/>
    </source>
</evidence>
<dbReference type="OrthoDB" id="8092964at2"/>
<dbReference type="RefSeq" id="WP_139081172.1">
    <property type="nucleotide sequence ID" value="NZ_VDFV01000008.1"/>
</dbReference>
<dbReference type="InterPro" id="IPR002477">
    <property type="entry name" value="Peptidoglycan-bd-like"/>
</dbReference>
<organism evidence="4 5">
    <name type="scientific">Rubellimicrobium roseum</name>
    <dbReference type="NCBI Taxonomy" id="687525"/>
    <lineage>
        <taxon>Bacteria</taxon>
        <taxon>Pseudomonadati</taxon>
        <taxon>Pseudomonadota</taxon>
        <taxon>Alphaproteobacteria</taxon>
        <taxon>Rhodobacterales</taxon>
        <taxon>Roseobacteraceae</taxon>
        <taxon>Rubellimicrobium</taxon>
    </lineage>
</organism>
<dbReference type="InterPro" id="IPR036365">
    <property type="entry name" value="PGBD-like_sf"/>
</dbReference>
<dbReference type="InterPro" id="IPR036366">
    <property type="entry name" value="PGBDSf"/>
</dbReference>
<gene>
    <name evidence="4" type="ORF">FHG71_08345</name>
</gene>
<sequence>MRRLVMLVLLALLPLSARADALALVLGTGQYDTLDDLLRAAHVTEAADELEAAGFRVLAVDNGGPQGIGRALADFAAAVPEADRLLVVLSGRFATDGTRTWYLTRQTPRPSLLGLDDRAVSVDSLLTILAGRPSRALLILGIDPEADDLYDPWLREGLGPLAIPQGVTVLIGPHRRTTGFVTDQVAQPGADLSRQVAAAEGITGLGYLPRGYVFTPRAGEAAAGTRPGAEARETALWQGAAALGTVEAYGNYLDAYPQGRWAGDARAAIAAIRAEPNREQRLAEEALGLTREQRRTIQRNLSLLDFDPRGVDGIFGPGTRRAITDWQQQNGFGQTAYLDREQIERLAAQAARRSQQIETEAERTREALERADRAFWEETGARGDEAGLRAYLERHPEGLFARNAQERLDAIAEDKRRVAAAQERAAWDAAREADTTGAYRRYLEAHPEGSFVEEARARIAALGSERSEAETRAQAGEASLGLNALTARVIEQRLDALGLNPGAVDGRFDGDTRRALRGYQRDRGLTATGFLDEPTLVRLLADTLGQRLEE</sequence>
<keyword evidence="2" id="KW-0732">Signal</keyword>
<feature type="domain" description="Peptidoglycan binding-like" evidence="3">
    <location>
        <begin position="291"/>
        <end position="346"/>
    </location>
</feature>
<dbReference type="SUPFAM" id="SSF47090">
    <property type="entry name" value="PGBD-like"/>
    <property type="match status" value="2"/>
</dbReference>
<reference evidence="4 5" key="1">
    <citation type="submission" date="2019-06" db="EMBL/GenBank/DDBJ databases">
        <authorList>
            <person name="Jiang L."/>
        </authorList>
    </citation>
    <scope>NUCLEOTIDE SEQUENCE [LARGE SCALE GENOMIC DNA]</scope>
    <source>
        <strain evidence="4 5">YIM 48858</strain>
    </source>
</reference>
<dbReference type="Gene3D" id="3.40.50.1460">
    <property type="match status" value="1"/>
</dbReference>
<dbReference type="EMBL" id="VDFV01000008">
    <property type="protein sequence ID" value="TNC72389.1"/>
    <property type="molecule type" value="Genomic_DNA"/>
</dbReference>
<dbReference type="InterPro" id="IPR029030">
    <property type="entry name" value="Caspase-like_dom_sf"/>
</dbReference>
<dbReference type="Gene3D" id="1.10.101.10">
    <property type="entry name" value="PGBD-like superfamily/PGBD"/>
    <property type="match status" value="2"/>
</dbReference>
<evidence type="ECO:0000259" key="3">
    <source>
        <dbReference type="Pfam" id="PF01471"/>
    </source>
</evidence>
<accession>A0A5C4NJ16</accession>
<keyword evidence="5" id="KW-1185">Reference proteome</keyword>
<feature type="domain" description="Peptidoglycan binding-like" evidence="3">
    <location>
        <begin position="489"/>
        <end position="539"/>
    </location>
</feature>
<feature type="chain" id="PRO_5022929307" evidence="2">
    <location>
        <begin position="20"/>
        <end position="550"/>
    </location>
</feature>
<evidence type="ECO:0000313" key="5">
    <source>
        <dbReference type="Proteomes" id="UP000305709"/>
    </source>
</evidence>
<dbReference type="AlphaFoldDB" id="A0A5C4NJ16"/>
<keyword evidence="1" id="KW-0175">Coiled coil</keyword>
<feature type="signal peptide" evidence="2">
    <location>
        <begin position="1"/>
        <end position="19"/>
    </location>
</feature>